<sequence>MINVSHVNSSGSVCPLVILKPLSPNTYDSDNI</sequence>
<organism evidence="1">
    <name type="scientific">Rhizophora mucronata</name>
    <name type="common">Asiatic mangrove</name>
    <dbReference type="NCBI Taxonomy" id="61149"/>
    <lineage>
        <taxon>Eukaryota</taxon>
        <taxon>Viridiplantae</taxon>
        <taxon>Streptophyta</taxon>
        <taxon>Embryophyta</taxon>
        <taxon>Tracheophyta</taxon>
        <taxon>Spermatophyta</taxon>
        <taxon>Magnoliopsida</taxon>
        <taxon>eudicotyledons</taxon>
        <taxon>Gunneridae</taxon>
        <taxon>Pentapetalae</taxon>
        <taxon>rosids</taxon>
        <taxon>fabids</taxon>
        <taxon>Malpighiales</taxon>
        <taxon>Rhizophoraceae</taxon>
        <taxon>Rhizophora</taxon>
    </lineage>
</organism>
<name>A0A2P2R4H7_RHIMU</name>
<protein>
    <submittedName>
        <fullName evidence="1">Uncharacterized protein</fullName>
    </submittedName>
</protein>
<reference evidence="1" key="1">
    <citation type="submission" date="2018-02" db="EMBL/GenBank/DDBJ databases">
        <title>Rhizophora mucronata_Transcriptome.</title>
        <authorList>
            <person name="Meera S.P."/>
            <person name="Sreeshan A."/>
            <person name="Augustine A."/>
        </authorList>
    </citation>
    <scope>NUCLEOTIDE SEQUENCE</scope>
    <source>
        <tissue evidence="1">Leaf</tissue>
    </source>
</reference>
<evidence type="ECO:0000313" key="1">
    <source>
        <dbReference type="EMBL" id="MBX74024.1"/>
    </source>
</evidence>
<accession>A0A2P2R4H7</accession>
<proteinExistence type="predicted"/>
<dbReference type="EMBL" id="GGEC01093540">
    <property type="protein sequence ID" value="MBX74024.1"/>
    <property type="molecule type" value="Transcribed_RNA"/>
</dbReference>
<dbReference type="AlphaFoldDB" id="A0A2P2R4H7"/>